<sequence length="135" mass="14776">MIPGEFEYQQDLQKSLASCPNLRTAVDTIPDFEVLVYPFLTGDLLQLAQRPLSNETRKSILTSALTGLAELHDRGNIHTDIKPNNILLDCEETDGGDITIQSVQVSDLGDAVLLPPGKNLKGCLCGNQLWRSPES</sequence>
<dbReference type="GO" id="GO:0005524">
    <property type="term" value="F:ATP binding"/>
    <property type="evidence" value="ECO:0007669"/>
    <property type="project" value="InterPro"/>
</dbReference>
<evidence type="ECO:0000313" key="5">
    <source>
        <dbReference type="Proteomes" id="UP001174694"/>
    </source>
</evidence>
<dbReference type="Proteomes" id="UP001174694">
    <property type="component" value="Unassembled WGS sequence"/>
</dbReference>
<evidence type="ECO:0000259" key="3">
    <source>
        <dbReference type="PROSITE" id="PS50011"/>
    </source>
</evidence>
<evidence type="ECO:0000256" key="1">
    <source>
        <dbReference type="ARBA" id="ARBA00004623"/>
    </source>
</evidence>
<dbReference type="SUPFAM" id="SSF56112">
    <property type="entry name" value="Protein kinase-like (PK-like)"/>
    <property type="match status" value="1"/>
</dbReference>
<dbReference type="InterPro" id="IPR000719">
    <property type="entry name" value="Prot_kinase_dom"/>
</dbReference>
<feature type="domain" description="Protein kinase" evidence="3">
    <location>
        <begin position="1"/>
        <end position="135"/>
    </location>
</feature>
<protein>
    <recommendedName>
        <fullName evidence="2">Autophagy-related protein 1</fullName>
    </recommendedName>
</protein>
<dbReference type="PANTHER" id="PTHR24348">
    <property type="entry name" value="SERINE/THREONINE-PROTEIN KINASE UNC-51-RELATED"/>
    <property type="match status" value="1"/>
</dbReference>
<proteinExistence type="predicted"/>
<dbReference type="PROSITE" id="PS50011">
    <property type="entry name" value="PROTEIN_KINASE_DOM"/>
    <property type="match status" value="1"/>
</dbReference>
<evidence type="ECO:0000256" key="2">
    <source>
        <dbReference type="ARBA" id="ARBA00030237"/>
    </source>
</evidence>
<dbReference type="InterPro" id="IPR011009">
    <property type="entry name" value="Kinase-like_dom_sf"/>
</dbReference>
<dbReference type="Pfam" id="PF00069">
    <property type="entry name" value="Pkinase"/>
    <property type="match status" value="1"/>
</dbReference>
<dbReference type="GO" id="GO:0010506">
    <property type="term" value="P:regulation of autophagy"/>
    <property type="evidence" value="ECO:0007669"/>
    <property type="project" value="InterPro"/>
</dbReference>
<keyword evidence="5" id="KW-1185">Reference proteome</keyword>
<comment type="caution">
    <text evidence="4">The sequence shown here is derived from an EMBL/GenBank/DDBJ whole genome shotgun (WGS) entry which is preliminary data.</text>
</comment>
<name>A0AA38RYH6_9PEZI</name>
<dbReference type="InterPro" id="IPR045269">
    <property type="entry name" value="Atg1-like"/>
</dbReference>
<evidence type="ECO:0000313" key="4">
    <source>
        <dbReference type="EMBL" id="KAJ9155407.1"/>
    </source>
</evidence>
<dbReference type="GO" id="GO:0004674">
    <property type="term" value="F:protein serine/threonine kinase activity"/>
    <property type="evidence" value="ECO:0007669"/>
    <property type="project" value="InterPro"/>
</dbReference>
<organism evidence="4 5">
    <name type="scientific">Pleurostoma richardsiae</name>
    <dbReference type="NCBI Taxonomy" id="41990"/>
    <lineage>
        <taxon>Eukaryota</taxon>
        <taxon>Fungi</taxon>
        <taxon>Dikarya</taxon>
        <taxon>Ascomycota</taxon>
        <taxon>Pezizomycotina</taxon>
        <taxon>Sordariomycetes</taxon>
        <taxon>Sordariomycetidae</taxon>
        <taxon>Calosphaeriales</taxon>
        <taxon>Pleurostomataceae</taxon>
        <taxon>Pleurostoma</taxon>
    </lineage>
</organism>
<dbReference type="AlphaFoldDB" id="A0AA38RYH6"/>
<dbReference type="EMBL" id="JANBVO010000003">
    <property type="protein sequence ID" value="KAJ9155407.1"/>
    <property type="molecule type" value="Genomic_DNA"/>
</dbReference>
<dbReference type="Gene3D" id="1.10.510.10">
    <property type="entry name" value="Transferase(Phosphotransferase) domain 1"/>
    <property type="match status" value="1"/>
</dbReference>
<gene>
    <name evidence="4" type="ORF">NKR23_g1603</name>
</gene>
<accession>A0AA38RYH6</accession>
<reference evidence="4" key="1">
    <citation type="submission" date="2022-07" db="EMBL/GenBank/DDBJ databases">
        <title>Fungi with potential for degradation of polypropylene.</title>
        <authorList>
            <person name="Gostincar C."/>
        </authorList>
    </citation>
    <scope>NUCLEOTIDE SEQUENCE</scope>
    <source>
        <strain evidence="4">EXF-13308</strain>
    </source>
</reference>
<dbReference type="GO" id="GO:0034045">
    <property type="term" value="C:phagophore assembly site membrane"/>
    <property type="evidence" value="ECO:0007669"/>
    <property type="project" value="UniProtKB-SubCell"/>
</dbReference>
<comment type="subcellular location">
    <subcellularLocation>
        <location evidence="1">Preautophagosomal structure membrane</location>
        <topology evidence="1">Peripheral membrane protein</topology>
    </subcellularLocation>
</comment>